<dbReference type="PANTHER" id="PTHR13817:SF166">
    <property type="entry name" value="NEURONAL IGCAM-RELATED"/>
    <property type="match status" value="1"/>
</dbReference>
<dbReference type="SMART" id="SM00408">
    <property type="entry name" value="IGc2"/>
    <property type="match status" value="2"/>
</dbReference>
<protein>
    <submittedName>
        <fullName evidence="5">Uncharacterized protein</fullName>
    </submittedName>
</protein>
<accession>A0A915I9L6</accession>
<dbReference type="InterPro" id="IPR013783">
    <property type="entry name" value="Ig-like_fold"/>
</dbReference>
<dbReference type="CDD" id="cd00096">
    <property type="entry name" value="Ig"/>
    <property type="match status" value="1"/>
</dbReference>
<dbReference type="InterPro" id="IPR036179">
    <property type="entry name" value="Ig-like_dom_sf"/>
</dbReference>
<dbReference type="CDD" id="cd00063">
    <property type="entry name" value="FN3"/>
    <property type="match status" value="1"/>
</dbReference>
<dbReference type="InterPro" id="IPR050964">
    <property type="entry name" value="Striated_Muscle_Regulatory"/>
</dbReference>
<dbReference type="PROSITE" id="PS50853">
    <property type="entry name" value="FN3"/>
    <property type="match status" value="1"/>
</dbReference>
<keyword evidence="1" id="KW-0677">Repeat</keyword>
<proteinExistence type="predicted"/>
<dbReference type="SMART" id="SM00409">
    <property type="entry name" value="IG"/>
    <property type="match status" value="2"/>
</dbReference>
<dbReference type="Proteomes" id="UP000887565">
    <property type="component" value="Unplaced"/>
</dbReference>
<dbReference type="Pfam" id="PF00041">
    <property type="entry name" value="fn3"/>
    <property type="match status" value="1"/>
</dbReference>
<dbReference type="InterPro" id="IPR007110">
    <property type="entry name" value="Ig-like_dom"/>
</dbReference>
<dbReference type="InterPro" id="IPR036116">
    <property type="entry name" value="FN3_sf"/>
</dbReference>
<sequence length="335" mass="37509">MCSFRINHPLVIIQSTSSVQYLGENLTAARINCYFDANPPLFNVRWSKGGRTLSATKHRFMHFSSISTENGRLFHAWFEFRQVHPKDAGQYSCQAYNSAGASDIFEIYAVIAKPPRFTRIPPGNVVKRQGDALEVTCDGDSPEQKHTNAAHKKSTVIDGSTDIVFHDKSLKIRSISYKDHGCYDCLVENEVASLTSEMCLIVNDTPPQPPVNATVQSSCCDSTVSWNPGHNGGYRQWFILNIKVIIVFPLNNRYREKSSSSTLWHVANMTANSSSTRFTATNLIPGTTYEYVIQPYNAMGQGYVVHLISKTKSKNERGSDTRLAAFLENPVFYQS</sequence>
<feature type="domain" description="Ig-like" evidence="2">
    <location>
        <begin position="9"/>
        <end position="108"/>
    </location>
</feature>
<dbReference type="SUPFAM" id="SSF49265">
    <property type="entry name" value="Fibronectin type III"/>
    <property type="match status" value="1"/>
</dbReference>
<dbReference type="InterPro" id="IPR003961">
    <property type="entry name" value="FN3_dom"/>
</dbReference>
<reference evidence="5" key="1">
    <citation type="submission" date="2022-11" db="UniProtKB">
        <authorList>
            <consortium name="WormBaseParasite"/>
        </authorList>
    </citation>
    <scope>IDENTIFICATION</scope>
</reference>
<dbReference type="Gene3D" id="2.60.40.10">
    <property type="entry name" value="Immunoglobulins"/>
    <property type="match status" value="3"/>
</dbReference>
<feature type="domain" description="Fibronectin type-III" evidence="3">
    <location>
        <begin position="206"/>
        <end position="316"/>
    </location>
</feature>
<dbReference type="WBParaSite" id="nRc.2.0.1.t10562-RA">
    <property type="protein sequence ID" value="nRc.2.0.1.t10562-RA"/>
    <property type="gene ID" value="nRc.2.0.1.g10562"/>
</dbReference>
<dbReference type="PROSITE" id="PS50835">
    <property type="entry name" value="IG_LIKE"/>
    <property type="match status" value="2"/>
</dbReference>
<feature type="domain" description="Ig-like" evidence="2">
    <location>
        <begin position="115"/>
        <end position="195"/>
    </location>
</feature>
<evidence type="ECO:0000259" key="3">
    <source>
        <dbReference type="PROSITE" id="PS50853"/>
    </source>
</evidence>
<organism evidence="4 5">
    <name type="scientific">Romanomermis culicivorax</name>
    <name type="common">Nematode worm</name>
    <dbReference type="NCBI Taxonomy" id="13658"/>
    <lineage>
        <taxon>Eukaryota</taxon>
        <taxon>Metazoa</taxon>
        <taxon>Ecdysozoa</taxon>
        <taxon>Nematoda</taxon>
        <taxon>Enoplea</taxon>
        <taxon>Dorylaimia</taxon>
        <taxon>Mermithida</taxon>
        <taxon>Mermithoidea</taxon>
        <taxon>Mermithidae</taxon>
        <taxon>Romanomermis</taxon>
    </lineage>
</organism>
<dbReference type="AlphaFoldDB" id="A0A915I9L6"/>
<evidence type="ECO:0000259" key="2">
    <source>
        <dbReference type="PROSITE" id="PS50835"/>
    </source>
</evidence>
<evidence type="ECO:0000313" key="5">
    <source>
        <dbReference type="WBParaSite" id="nRc.2.0.1.t10562-RA"/>
    </source>
</evidence>
<evidence type="ECO:0000313" key="4">
    <source>
        <dbReference type="Proteomes" id="UP000887565"/>
    </source>
</evidence>
<dbReference type="PANTHER" id="PTHR13817">
    <property type="entry name" value="TITIN"/>
    <property type="match status" value="1"/>
</dbReference>
<keyword evidence="4" id="KW-1185">Reference proteome</keyword>
<name>A0A915I9L6_ROMCU</name>
<dbReference type="InterPro" id="IPR003598">
    <property type="entry name" value="Ig_sub2"/>
</dbReference>
<dbReference type="InterPro" id="IPR003599">
    <property type="entry name" value="Ig_sub"/>
</dbReference>
<dbReference type="SUPFAM" id="SSF48726">
    <property type="entry name" value="Immunoglobulin"/>
    <property type="match status" value="2"/>
</dbReference>
<evidence type="ECO:0000256" key="1">
    <source>
        <dbReference type="ARBA" id="ARBA00022737"/>
    </source>
</evidence>
<dbReference type="SMART" id="SM00060">
    <property type="entry name" value="FN3"/>
    <property type="match status" value="1"/>
</dbReference>
<dbReference type="Pfam" id="PF13927">
    <property type="entry name" value="Ig_3"/>
    <property type="match status" value="1"/>
</dbReference>